<dbReference type="PRINTS" id="PR00837">
    <property type="entry name" value="V5TPXLIKE"/>
</dbReference>
<dbReference type="VEuPathDB" id="FungiDB:CC1G_03680"/>
<evidence type="ECO:0000313" key="4">
    <source>
        <dbReference type="EMBL" id="EAU92893.1"/>
    </source>
</evidence>
<feature type="compositionally biased region" description="Low complexity" evidence="1">
    <location>
        <begin position="122"/>
        <end position="160"/>
    </location>
</feature>
<feature type="compositionally biased region" description="Pro residues" evidence="1">
    <location>
        <begin position="211"/>
        <end position="223"/>
    </location>
</feature>
<reference evidence="4 5" key="1">
    <citation type="journal article" date="2010" name="Proc. Natl. Acad. Sci. U.S.A.">
        <title>Insights into evolution of multicellular fungi from the assembled chromosomes of the mushroom Coprinopsis cinerea (Coprinus cinereus).</title>
        <authorList>
            <person name="Stajich J.E."/>
            <person name="Wilke S.K."/>
            <person name="Ahren D."/>
            <person name="Au C.H."/>
            <person name="Birren B.W."/>
            <person name="Borodovsky M."/>
            <person name="Burns C."/>
            <person name="Canback B."/>
            <person name="Casselton L.A."/>
            <person name="Cheng C.K."/>
            <person name="Deng J."/>
            <person name="Dietrich F.S."/>
            <person name="Fargo D.C."/>
            <person name="Farman M.L."/>
            <person name="Gathman A.C."/>
            <person name="Goldberg J."/>
            <person name="Guigo R."/>
            <person name="Hoegger P.J."/>
            <person name="Hooker J.B."/>
            <person name="Huggins A."/>
            <person name="James T.Y."/>
            <person name="Kamada T."/>
            <person name="Kilaru S."/>
            <person name="Kodira C."/>
            <person name="Kues U."/>
            <person name="Kupfer D."/>
            <person name="Kwan H.S."/>
            <person name="Lomsadze A."/>
            <person name="Li W."/>
            <person name="Lilly W.W."/>
            <person name="Ma L.J."/>
            <person name="Mackey A.J."/>
            <person name="Manning G."/>
            <person name="Martin F."/>
            <person name="Muraguchi H."/>
            <person name="Natvig D.O."/>
            <person name="Palmerini H."/>
            <person name="Ramesh M.A."/>
            <person name="Rehmeyer C.J."/>
            <person name="Roe B.A."/>
            <person name="Shenoy N."/>
            <person name="Stanke M."/>
            <person name="Ter-Hovhannisyan V."/>
            <person name="Tunlid A."/>
            <person name="Velagapudi R."/>
            <person name="Vision T.J."/>
            <person name="Zeng Q."/>
            <person name="Zolan M.E."/>
            <person name="Pukkila P.J."/>
        </authorList>
    </citation>
    <scope>NUCLEOTIDE SEQUENCE [LARGE SCALE GENOMIC DNA]</scope>
    <source>
        <strain evidence="5">Okayama-7 / 130 / ATCC MYA-4618 / FGSC 9003</strain>
    </source>
</reference>
<dbReference type="eggNOG" id="KOG3017">
    <property type="taxonomic scope" value="Eukaryota"/>
</dbReference>
<organism evidence="4 5">
    <name type="scientific">Coprinopsis cinerea (strain Okayama-7 / 130 / ATCC MYA-4618 / FGSC 9003)</name>
    <name type="common">Inky cap fungus</name>
    <name type="synonym">Hormographiella aspergillata</name>
    <dbReference type="NCBI Taxonomy" id="240176"/>
    <lineage>
        <taxon>Eukaryota</taxon>
        <taxon>Fungi</taxon>
        <taxon>Dikarya</taxon>
        <taxon>Basidiomycota</taxon>
        <taxon>Agaricomycotina</taxon>
        <taxon>Agaricomycetes</taxon>
        <taxon>Agaricomycetidae</taxon>
        <taxon>Agaricales</taxon>
        <taxon>Agaricineae</taxon>
        <taxon>Psathyrellaceae</taxon>
        <taxon>Coprinopsis</taxon>
    </lineage>
</organism>
<comment type="caution">
    <text evidence="4">The sequence shown here is derived from an EMBL/GenBank/DDBJ whole genome shotgun (WGS) entry which is preliminary data.</text>
</comment>
<dbReference type="GeneID" id="6005312"/>
<dbReference type="PANTHER" id="PTHR10334">
    <property type="entry name" value="CYSTEINE-RICH SECRETORY PROTEIN-RELATED"/>
    <property type="match status" value="1"/>
</dbReference>
<dbReference type="RefSeq" id="XP_001828886.1">
    <property type="nucleotide sequence ID" value="XM_001828834.1"/>
</dbReference>
<proteinExistence type="predicted"/>
<evidence type="ECO:0000313" key="5">
    <source>
        <dbReference type="Proteomes" id="UP000001861"/>
    </source>
</evidence>
<dbReference type="AlphaFoldDB" id="A8N1Y7"/>
<dbReference type="OrthoDB" id="337038at2759"/>
<dbReference type="Pfam" id="PF00188">
    <property type="entry name" value="CAP"/>
    <property type="match status" value="1"/>
</dbReference>
<dbReference type="InterPro" id="IPR035940">
    <property type="entry name" value="CAP_sf"/>
</dbReference>
<keyword evidence="2" id="KW-0732">Signal</keyword>
<sequence length="366" mass="38205">MARFATLVTFVAAAACIPNVFAGPAPSSGPACAAQNKGLADCITKCRHKWGWNNGLLGADRWGPVVLPKSNANLEAHIASACGTTVQPRPSQAKPPTRLEQVPKNGAPIPSSYYTDAVNSRSSALPSPSSSLALPSSSSVAPSTSSESVAPTPTVAAAFVEEPEPEPTTSAPPPPAPEPTTSDPPQEPNTPAPAPARSPEPQPEPETQQPEPQPSPAPAPAPAPAASGDRQIWLDEHNRYRAEHGAAPLTWGDDLEAAALRWASGCKFEHSGGTLGRLGENLAAGTAPYPITTAVFRWVDERKDYVPGQASHFTQVVWKSTTRVGCASVVCNNLLPIFGNSPATYHVCEYDPPGNVGGRFGENVQV</sequence>
<name>A8N1Y7_COPC7</name>
<evidence type="ECO:0000259" key="3">
    <source>
        <dbReference type="SMART" id="SM00198"/>
    </source>
</evidence>
<keyword evidence="5" id="KW-1185">Reference proteome</keyword>
<feature type="compositionally biased region" description="Pro residues" evidence="1">
    <location>
        <begin position="185"/>
        <end position="204"/>
    </location>
</feature>
<dbReference type="SUPFAM" id="SSF55797">
    <property type="entry name" value="PR-1-like"/>
    <property type="match status" value="1"/>
</dbReference>
<feature type="signal peptide" evidence="2">
    <location>
        <begin position="1"/>
        <end position="22"/>
    </location>
</feature>
<dbReference type="Proteomes" id="UP000001861">
    <property type="component" value="Unassembled WGS sequence"/>
</dbReference>
<dbReference type="SMART" id="SM00198">
    <property type="entry name" value="SCP"/>
    <property type="match status" value="1"/>
</dbReference>
<evidence type="ECO:0000256" key="1">
    <source>
        <dbReference type="SAM" id="MobiDB-lite"/>
    </source>
</evidence>
<dbReference type="InParanoid" id="A8N1Y7"/>
<dbReference type="KEGG" id="cci:CC1G_03680"/>
<dbReference type="Gene3D" id="3.40.33.10">
    <property type="entry name" value="CAP"/>
    <property type="match status" value="1"/>
</dbReference>
<dbReference type="InterPro" id="IPR014044">
    <property type="entry name" value="CAP_dom"/>
</dbReference>
<protein>
    <recommendedName>
        <fullName evidence="3">SCP domain-containing protein</fullName>
    </recommendedName>
</protein>
<evidence type="ECO:0000256" key="2">
    <source>
        <dbReference type="SAM" id="SignalP"/>
    </source>
</evidence>
<dbReference type="PROSITE" id="PS51257">
    <property type="entry name" value="PROKAR_LIPOPROTEIN"/>
    <property type="match status" value="1"/>
</dbReference>
<dbReference type="OMA" id="NHNVHRS"/>
<feature type="domain" description="SCP" evidence="3">
    <location>
        <begin position="228"/>
        <end position="358"/>
    </location>
</feature>
<feature type="chain" id="PRO_5002724263" description="SCP domain-containing protein" evidence="2">
    <location>
        <begin position="23"/>
        <end position="366"/>
    </location>
</feature>
<feature type="compositionally biased region" description="Polar residues" evidence="1">
    <location>
        <begin position="112"/>
        <end position="121"/>
    </location>
</feature>
<feature type="region of interest" description="Disordered" evidence="1">
    <location>
        <begin position="84"/>
        <end position="227"/>
    </location>
</feature>
<dbReference type="InterPro" id="IPR001283">
    <property type="entry name" value="CRISP-related"/>
</dbReference>
<dbReference type="EMBL" id="AACS02000001">
    <property type="protein sequence ID" value="EAU92893.1"/>
    <property type="molecule type" value="Genomic_DNA"/>
</dbReference>
<gene>
    <name evidence="4" type="ORF">CC1G_03680</name>
</gene>
<accession>A8N1Y7</accession>